<dbReference type="GeneID" id="20813862"/>
<organism evidence="10">
    <name type="scientific">Aphanomyces astaci</name>
    <name type="common">Crayfish plague agent</name>
    <dbReference type="NCBI Taxonomy" id="112090"/>
    <lineage>
        <taxon>Eukaryota</taxon>
        <taxon>Sar</taxon>
        <taxon>Stramenopiles</taxon>
        <taxon>Oomycota</taxon>
        <taxon>Saprolegniomycetes</taxon>
        <taxon>Saprolegniales</taxon>
        <taxon>Verrucalvaceae</taxon>
        <taxon>Aphanomyces</taxon>
    </lineage>
</organism>
<dbReference type="PRINTS" id="PR00722">
    <property type="entry name" value="CHYMOTRYPSIN"/>
</dbReference>
<keyword evidence="5" id="KW-0325">Glycoprotein</keyword>
<keyword evidence="6" id="KW-0378">Hydrolase</keyword>
<dbReference type="VEuPathDB" id="FungiDB:H257_11866"/>
<evidence type="ECO:0000256" key="8">
    <source>
        <dbReference type="SAM" id="SignalP"/>
    </source>
</evidence>
<dbReference type="PROSITE" id="PS00134">
    <property type="entry name" value="TRYPSIN_HIS"/>
    <property type="match status" value="1"/>
</dbReference>
<protein>
    <recommendedName>
        <fullName evidence="9">Peptidase S1 domain-containing protein</fullName>
    </recommendedName>
</protein>
<dbReference type="PANTHER" id="PTHR24276">
    <property type="entry name" value="POLYSERASE-RELATED"/>
    <property type="match status" value="1"/>
</dbReference>
<dbReference type="CDD" id="cd00190">
    <property type="entry name" value="Tryp_SPc"/>
    <property type="match status" value="1"/>
</dbReference>
<dbReference type="OrthoDB" id="546450at2759"/>
<dbReference type="EMBL" id="KI913149">
    <property type="protein sequence ID" value="ETV73356.1"/>
    <property type="molecule type" value="Genomic_DNA"/>
</dbReference>
<feature type="domain" description="Peptidase S1" evidence="9">
    <location>
        <begin position="23"/>
        <end position="245"/>
    </location>
</feature>
<reference evidence="10" key="1">
    <citation type="submission" date="2013-12" db="EMBL/GenBank/DDBJ databases">
        <title>The Genome Sequence of Aphanomyces astaci APO3.</title>
        <authorList>
            <consortium name="The Broad Institute Genomics Platform"/>
            <person name="Russ C."/>
            <person name="Tyler B."/>
            <person name="van West P."/>
            <person name="Dieguez-Uribeondo J."/>
            <person name="Young S.K."/>
            <person name="Zeng Q."/>
            <person name="Gargeya S."/>
            <person name="Fitzgerald M."/>
            <person name="Abouelleil A."/>
            <person name="Alvarado L."/>
            <person name="Chapman S.B."/>
            <person name="Gainer-Dewar J."/>
            <person name="Goldberg J."/>
            <person name="Griggs A."/>
            <person name="Gujja S."/>
            <person name="Hansen M."/>
            <person name="Howarth C."/>
            <person name="Imamovic A."/>
            <person name="Ireland A."/>
            <person name="Larimer J."/>
            <person name="McCowan C."/>
            <person name="Murphy C."/>
            <person name="Pearson M."/>
            <person name="Poon T.W."/>
            <person name="Priest M."/>
            <person name="Roberts A."/>
            <person name="Saif S."/>
            <person name="Shea T."/>
            <person name="Sykes S."/>
            <person name="Wortman J."/>
            <person name="Nusbaum C."/>
            <person name="Birren B."/>
        </authorList>
    </citation>
    <scope>NUCLEOTIDE SEQUENCE [LARGE SCALE GENOMIC DNA]</scope>
    <source>
        <strain evidence="10">APO3</strain>
    </source>
</reference>
<sequence length="439" mass="45143">MNVLFALSALFAASTTIVAEDRVVGGVEAAVGQHLYVSGFRKTETGASSCGSSLIAPDVVLTAAHCTGRGYEFVSIGSHYNSGTKDGERIKVKQFINHPKHNAVTRSYDFAVLILEQPSKFPPVQVSFDTMAPGTPMILRGWGRTISGGPVSQSLMEVGVDSISNDQCAKVLAPHTVNEAMLCAGGKLGEDSCQGDSGGPLTVESNGSVQLVGVVSWGVGCGNLGNPGVYSRISIARDFIEPFITTSPATGSNTTNHSASPMTPTAVPITTTPTMAPITTAEVPITTTPTMAPITTAEVPTVAPTVTHSASPMTPTAVPITTTPTMAPITTAEVPITTTPTMAPITTAEVPTVAPTVTHSACSTTPTAVPINPTPTMAPITTAEVPTVAPTVTPTTASPSKCNGCSTCFYPTLNHCFPPAYTKPTCATFASLGAFWCGN</sequence>
<evidence type="ECO:0000256" key="3">
    <source>
        <dbReference type="ARBA" id="ARBA00023026"/>
    </source>
</evidence>
<dbReference type="GO" id="GO:0006508">
    <property type="term" value="P:proteolysis"/>
    <property type="evidence" value="ECO:0007669"/>
    <property type="project" value="UniProtKB-KW"/>
</dbReference>
<dbReference type="Gene3D" id="2.40.10.10">
    <property type="entry name" value="Trypsin-like serine proteases"/>
    <property type="match status" value="1"/>
</dbReference>
<keyword evidence="6" id="KW-0645">Protease</keyword>
<name>W4G244_APHAT</name>
<gene>
    <name evidence="10" type="ORF">H257_11866</name>
</gene>
<keyword evidence="6" id="KW-0720">Serine protease</keyword>
<evidence type="ECO:0000256" key="7">
    <source>
        <dbReference type="SAM" id="MobiDB-lite"/>
    </source>
</evidence>
<dbReference type="STRING" id="112090.W4G244"/>
<dbReference type="Pfam" id="PF00089">
    <property type="entry name" value="Trypsin"/>
    <property type="match status" value="1"/>
</dbReference>
<keyword evidence="4" id="KW-1015">Disulfide bond</keyword>
<accession>W4G244</accession>
<dbReference type="PANTHER" id="PTHR24276:SF98">
    <property type="entry name" value="FI18310P1-RELATED"/>
    <property type="match status" value="1"/>
</dbReference>
<proteinExistence type="inferred from homology"/>
<dbReference type="InterPro" id="IPR043504">
    <property type="entry name" value="Peptidase_S1_PA_chymotrypsin"/>
</dbReference>
<dbReference type="GO" id="GO:0004252">
    <property type="term" value="F:serine-type endopeptidase activity"/>
    <property type="evidence" value="ECO:0007669"/>
    <property type="project" value="InterPro"/>
</dbReference>
<dbReference type="FunFam" id="2.40.10.10:FF:000002">
    <property type="entry name" value="Transmembrane protease serine"/>
    <property type="match status" value="1"/>
</dbReference>
<keyword evidence="2 8" id="KW-0732">Signal</keyword>
<evidence type="ECO:0000313" key="10">
    <source>
        <dbReference type="EMBL" id="ETV73356.1"/>
    </source>
</evidence>
<evidence type="ECO:0000259" key="9">
    <source>
        <dbReference type="PROSITE" id="PS50240"/>
    </source>
</evidence>
<dbReference type="InterPro" id="IPR033116">
    <property type="entry name" value="TRYPSIN_SER"/>
</dbReference>
<dbReference type="InterPro" id="IPR018114">
    <property type="entry name" value="TRYPSIN_HIS"/>
</dbReference>
<dbReference type="InterPro" id="IPR001314">
    <property type="entry name" value="Peptidase_S1A"/>
</dbReference>
<dbReference type="SMART" id="SM00020">
    <property type="entry name" value="Tryp_SPc"/>
    <property type="match status" value="1"/>
</dbReference>
<feature type="chain" id="PRO_5004840860" description="Peptidase S1 domain-containing protein" evidence="8">
    <location>
        <begin position="20"/>
        <end position="439"/>
    </location>
</feature>
<comment type="similarity">
    <text evidence="1">Belongs to the peptidase S1 family.</text>
</comment>
<dbReference type="PROSITE" id="PS00135">
    <property type="entry name" value="TRYPSIN_SER"/>
    <property type="match status" value="1"/>
</dbReference>
<dbReference type="SUPFAM" id="SSF50494">
    <property type="entry name" value="Trypsin-like serine proteases"/>
    <property type="match status" value="1"/>
</dbReference>
<evidence type="ECO:0000256" key="4">
    <source>
        <dbReference type="ARBA" id="ARBA00023157"/>
    </source>
</evidence>
<evidence type="ECO:0000256" key="5">
    <source>
        <dbReference type="ARBA" id="ARBA00023180"/>
    </source>
</evidence>
<keyword evidence="3" id="KW-0843">Virulence</keyword>
<dbReference type="InterPro" id="IPR050430">
    <property type="entry name" value="Peptidase_S1"/>
</dbReference>
<dbReference type="InterPro" id="IPR009003">
    <property type="entry name" value="Peptidase_S1_PA"/>
</dbReference>
<evidence type="ECO:0000256" key="1">
    <source>
        <dbReference type="ARBA" id="ARBA00007664"/>
    </source>
</evidence>
<feature type="signal peptide" evidence="8">
    <location>
        <begin position="1"/>
        <end position="19"/>
    </location>
</feature>
<feature type="compositionally biased region" description="Low complexity" evidence="7">
    <location>
        <begin position="261"/>
        <end position="271"/>
    </location>
</feature>
<evidence type="ECO:0000256" key="2">
    <source>
        <dbReference type="ARBA" id="ARBA00022729"/>
    </source>
</evidence>
<feature type="region of interest" description="Disordered" evidence="7">
    <location>
        <begin position="251"/>
        <end position="271"/>
    </location>
</feature>
<dbReference type="AlphaFoldDB" id="W4G244"/>
<dbReference type="PROSITE" id="PS50240">
    <property type="entry name" value="TRYPSIN_DOM"/>
    <property type="match status" value="1"/>
</dbReference>
<feature type="compositionally biased region" description="Polar residues" evidence="7">
    <location>
        <begin position="251"/>
        <end position="260"/>
    </location>
</feature>
<dbReference type="InterPro" id="IPR001254">
    <property type="entry name" value="Trypsin_dom"/>
</dbReference>
<evidence type="ECO:0000256" key="6">
    <source>
        <dbReference type="RuleBase" id="RU363034"/>
    </source>
</evidence>
<dbReference type="RefSeq" id="XP_009837231.1">
    <property type="nucleotide sequence ID" value="XM_009838929.1"/>
</dbReference>